<keyword evidence="1" id="KW-0812">Transmembrane</keyword>
<dbReference type="OrthoDB" id="331021at2157"/>
<protein>
    <recommendedName>
        <fullName evidence="2">DUF7344 domain-containing protein</fullName>
    </recommendedName>
</protein>
<keyword evidence="4" id="KW-1185">Reference proteome</keyword>
<proteinExistence type="predicted"/>
<evidence type="ECO:0000256" key="1">
    <source>
        <dbReference type="SAM" id="Phobius"/>
    </source>
</evidence>
<keyword evidence="1" id="KW-0472">Membrane</keyword>
<accession>M1XT03</accession>
<dbReference type="KEGG" id="nmo:Nmlp_3406"/>
<dbReference type="AlphaFoldDB" id="M1XT03"/>
<feature type="transmembrane region" description="Helical" evidence="1">
    <location>
        <begin position="146"/>
        <end position="166"/>
    </location>
</feature>
<organism evidence="3 4">
    <name type="scientific">Natronomonas moolapensis (strain DSM 18674 / CECT 7526 / JCM 14361 / 8.8.11)</name>
    <dbReference type="NCBI Taxonomy" id="268739"/>
    <lineage>
        <taxon>Archaea</taxon>
        <taxon>Methanobacteriati</taxon>
        <taxon>Methanobacteriota</taxon>
        <taxon>Stenosarchaea group</taxon>
        <taxon>Halobacteria</taxon>
        <taxon>Halobacteriales</taxon>
        <taxon>Natronomonadaceae</taxon>
        <taxon>Natronomonas</taxon>
    </lineage>
</organism>
<dbReference type="HOGENOM" id="CLU_093378_0_0_2"/>
<keyword evidence="1" id="KW-1133">Transmembrane helix</keyword>
<dbReference type="eggNOG" id="arCOG03828">
    <property type="taxonomic scope" value="Archaea"/>
</dbReference>
<feature type="transmembrane region" description="Helical" evidence="1">
    <location>
        <begin position="120"/>
        <end position="140"/>
    </location>
</feature>
<name>M1XT03_NATM8</name>
<evidence type="ECO:0000259" key="2">
    <source>
        <dbReference type="Pfam" id="PF24035"/>
    </source>
</evidence>
<dbReference type="Proteomes" id="UP000011867">
    <property type="component" value="Chromosome"/>
</dbReference>
<dbReference type="Pfam" id="PF24035">
    <property type="entry name" value="DUF7344"/>
    <property type="match status" value="1"/>
</dbReference>
<feature type="domain" description="DUF7344" evidence="2">
    <location>
        <begin position="18"/>
        <end position="92"/>
    </location>
</feature>
<sequence>MGGTTLHTTQASTGSDVFSLLSNQRRRYAVQACQHLDTPIELGELAEYVAAEECGKSISEITSEERRRVYTSLQQVHIDKLEEAGVIECDRKTIEPTDRLEELEFYLEVVPGDEIPWAEYYLGLSGVAAVVTAGAWVGIYPDAVPAVALLALFVGVFAVSAGMHYVQTKRHKLDAGLGGDADA</sequence>
<reference evidence="3 4" key="1">
    <citation type="journal article" date="2013" name="Genome Announc.">
        <title>Genome of the haloarchaeon Natronomonas moolapensis, a neutrophilic member of a previously haloalkaliphilic genus.</title>
        <authorList>
            <person name="Dyall-Smith M.L."/>
            <person name="Pfeiffer F."/>
            <person name="Oberwinkler T."/>
            <person name="Klee K."/>
            <person name="Rampp M."/>
            <person name="Palm P."/>
            <person name="Gross K."/>
            <person name="Schuster S.C."/>
            <person name="Oesterhelt D."/>
        </authorList>
    </citation>
    <scope>NUCLEOTIDE SEQUENCE [LARGE SCALE GENOMIC DNA]</scope>
    <source>
        <strain evidence="4">DSM 18674 / JCM 14361 / 8.8.11</strain>
    </source>
</reference>
<evidence type="ECO:0000313" key="3">
    <source>
        <dbReference type="EMBL" id="CCQ37535.1"/>
    </source>
</evidence>
<evidence type="ECO:0000313" key="4">
    <source>
        <dbReference type="Proteomes" id="UP000011867"/>
    </source>
</evidence>
<dbReference type="InterPro" id="IPR055768">
    <property type="entry name" value="DUF7344"/>
</dbReference>
<gene>
    <name evidence="3" type="ordered locus">Nmlp_3406</name>
</gene>
<dbReference type="EMBL" id="HF582854">
    <property type="protein sequence ID" value="CCQ37535.1"/>
    <property type="molecule type" value="Genomic_DNA"/>
</dbReference>